<sequence length="59" mass="6427">MVRIEASGLLSMCGHGTIGVDTVLVETGMVDRFLSAPIEGHRVFRRQRSGTLHAFMPDA</sequence>
<proteinExistence type="inferred from homology"/>
<organism evidence="2 3">
    <name type="scientific">Leucobacter manosquensis</name>
    <dbReference type="NCBI Taxonomy" id="2810611"/>
    <lineage>
        <taxon>Bacteria</taxon>
        <taxon>Bacillati</taxon>
        <taxon>Actinomycetota</taxon>
        <taxon>Actinomycetes</taxon>
        <taxon>Micrococcales</taxon>
        <taxon>Microbacteriaceae</taxon>
        <taxon>Leucobacter</taxon>
    </lineage>
</organism>
<evidence type="ECO:0000256" key="1">
    <source>
        <dbReference type="ARBA" id="ARBA00007529"/>
    </source>
</evidence>
<evidence type="ECO:0000313" key="2">
    <source>
        <dbReference type="EMBL" id="MBS3182442.1"/>
    </source>
</evidence>
<dbReference type="InterPro" id="IPR008794">
    <property type="entry name" value="Pro_racemase_fam"/>
</dbReference>
<dbReference type="Gene3D" id="3.10.310.10">
    <property type="entry name" value="Diaminopimelate Epimerase, Chain A, domain 1"/>
    <property type="match status" value="1"/>
</dbReference>
<reference evidence="2 3" key="1">
    <citation type="submission" date="2021-02" db="EMBL/GenBank/DDBJ databases">
        <title>Draft genome and description of Leucobacter sp nov strain Marseille-Q4368.</title>
        <authorList>
            <person name="Boxberger M."/>
            <person name="La Scola B."/>
        </authorList>
    </citation>
    <scope>NUCLEOTIDE SEQUENCE [LARGE SCALE GENOMIC DNA]</scope>
    <source>
        <strain evidence="2 3">Marseille-Q4368</strain>
    </source>
</reference>
<dbReference type="Proteomes" id="UP000811492">
    <property type="component" value="Unassembled WGS sequence"/>
</dbReference>
<protein>
    <submittedName>
        <fullName evidence="2">Proline racemase family protein</fullName>
    </submittedName>
</protein>
<dbReference type="Pfam" id="PF05544">
    <property type="entry name" value="Pro_racemase"/>
    <property type="match status" value="1"/>
</dbReference>
<dbReference type="EMBL" id="JAFEVO010000001">
    <property type="protein sequence ID" value="MBS3182442.1"/>
    <property type="molecule type" value="Genomic_DNA"/>
</dbReference>
<accession>A0ABS5M5G0</accession>
<evidence type="ECO:0000313" key="3">
    <source>
        <dbReference type="Proteomes" id="UP000811492"/>
    </source>
</evidence>
<comment type="similarity">
    <text evidence="1">Belongs to the proline racemase family.</text>
</comment>
<name>A0ABS5M5G0_9MICO</name>
<comment type="caution">
    <text evidence="2">The sequence shown here is derived from an EMBL/GenBank/DDBJ whole genome shotgun (WGS) entry which is preliminary data.</text>
</comment>
<dbReference type="SUPFAM" id="SSF54506">
    <property type="entry name" value="Diaminopimelate epimerase-like"/>
    <property type="match status" value="1"/>
</dbReference>
<gene>
    <name evidence="2" type="ORF">JSQ98_09585</name>
</gene>
<keyword evidence="3" id="KW-1185">Reference proteome</keyword>